<dbReference type="EMBL" id="JACCKI010000003">
    <property type="protein sequence ID" value="NZA04523.1"/>
    <property type="molecule type" value="Genomic_DNA"/>
</dbReference>
<evidence type="ECO:0000313" key="1">
    <source>
        <dbReference type="EMBL" id="NZA04523.1"/>
    </source>
</evidence>
<evidence type="ECO:0008006" key="5">
    <source>
        <dbReference type="Google" id="ProtNLM"/>
    </source>
</evidence>
<dbReference type="EMBL" id="SSHM01000001">
    <property type="protein sequence ID" value="THC81101.1"/>
    <property type="molecule type" value="Genomic_DNA"/>
</dbReference>
<name>A0A508YSM1_LACRH</name>
<accession>A0A508YSM1</accession>
<organism evidence="1 4">
    <name type="scientific">Lacticaseibacillus rhamnosus</name>
    <name type="common">Lactobacillus rhamnosus</name>
    <dbReference type="NCBI Taxonomy" id="47715"/>
    <lineage>
        <taxon>Bacteria</taxon>
        <taxon>Bacillati</taxon>
        <taxon>Bacillota</taxon>
        <taxon>Bacilli</taxon>
        <taxon>Lactobacillales</taxon>
        <taxon>Lactobacillaceae</taxon>
        <taxon>Lacticaseibacillus</taxon>
    </lineage>
</organism>
<reference evidence="1 4" key="2">
    <citation type="submission" date="2020-07" db="EMBL/GenBank/DDBJ databases">
        <title>Organ Donor 1.</title>
        <authorList>
            <person name="Marsh A.J."/>
            <person name="Azcarate-Peril M.A."/>
        </authorList>
    </citation>
    <scope>NUCLEOTIDE SEQUENCE [LARGE SCALE GENOMIC DNA]</scope>
    <source>
        <strain evidence="1 4">AMC0712</strain>
    </source>
</reference>
<dbReference type="AlphaFoldDB" id="A0A508YSM1"/>
<gene>
    <name evidence="2" type="ORF">E6L36_12475</name>
    <name evidence="1" type="ORF">H0N82_05225</name>
</gene>
<dbReference type="Proteomes" id="UP000307517">
    <property type="component" value="Unassembled WGS sequence"/>
</dbReference>
<protein>
    <recommendedName>
        <fullName evidence="5">DUF4365 domain-containing protein</fullName>
    </recommendedName>
</protein>
<comment type="caution">
    <text evidence="1">The sequence shown here is derived from an EMBL/GenBank/DDBJ whole genome shotgun (WGS) entry which is preliminary data.</text>
</comment>
<sequence length="226" mass="25515">MKTQLTRDLERTLYAYWQAQGATAVEEVTMPDDFGIVDTLVRQKQQSETIWRCFELKVTKADFHSHAQLSFVGHYNYFVLPQRLYKAVSAEIPAGIGVLVYQPFSKAAIKASAVPVVTPGTLTIAKPARRQTLQVPENQLTDRFIASLNREVVKAKQVVKGLGQFSTADLFTELRKRTADYDIYHPDKNLYDQFVDELNNTTITALQEEIDALTAELATLKMARLS</sequence>
<evidence type="ECO:0000313" key="3">
    <source>
        <dbReference type="Proteomes" id="UP000307517"/>
    </source>
</evidence>
<reference evidence="2 3" key="1">
    <citation type="submission" date="2019-04" db="EMBL/GenBank/DDBJ databases">
        <title>Genome Announcement to Ensure Probiotic Safety of Lactobacillus rhamnosus UBLR-58.</title>
        <authorList>
            <person name="Sulthana A."/>
            <person name="Lakshmi S.G."/>
            <person name="Madempudi R.S."/>
        </authorList>
    </citation>
    <scope>NUCLEOTIDE SEQUENCE [LARGE SCALE GENOMIC DNA]</scope>
    <source>
        <strain evidence="2 3">UBLR-58</strain>
    </source>
</reference>
<evidence type="ECO:0000313" key="4">
    <source>
        <dbReference type="Proteomes" id="UP000552935"/>
    </source>
</evidence>
<dbReference type="RefSeq" id="WP_005691327.1">
    <property type="nucleotide sequence ID" value="NZ_CABFNI010000008.1"/>
</dbReference>
<proteinExistence type="predicted"/>
<dbReference type="Proteomes" id="UP000552935">
    <property type="component" value="Unassembled WGS sequence"/>
</dbReference>
<evidence type="ECO:0000313" key="2">
    <source>
        <dbReference type="EMBL" id="THC81101.1"/>
    </source>
</evidence>